<proteinExistence type="predicted"/>
<dbReference type="InParanoid" id="A0A0N8P0Q5"/>
<keyword evidence="2" id="KW-1185">Reference proteome</keyword>
<dbReference type="KEGG" id="dan:26515187"/>
<dbReference type="Proteomes" id="UP000007801">
    <property type="component" value="Unassembled WGS sequence"/>
</dbReference>
<evidence type="ECO:0000313" key="2">
    <source>
        <dbReference type="Proteomes" id="UP000007801"/>
    </source>
</evidence>
<evidence type="ECO:0000313" key="1">
    <source>
        <dbReference type="EMBL" id="KPU77780.1"/>
    </source>
</evidence>
<name>A0A0N8P0Q5_DROAN</name>
<dbReference type="FunCoup" id="A0A0N8P0Q5">
    <property type="interactions" value="25"/>
</dbReference>
<dbReference type="EMBL" id="CH902618">
    <property type="protein sequence ID" value="KPU77780.1"/>
    <property type="molecule type" value="Genomic_DNA"/>
</dbReference>
<gene>
    <name evidence="1" type="primary">Dana\GF27778</name>
    <name evidence="1" type="ORF">GF27778</name>
</gene>
<dbReference type="AlphaFoldDB" id="A0A0N8P0Q5"/>
<protein>
    <recommendedName>
        <fullName evidence="3">Kazal-like domain-containing protein</fullName>
    </recommendedName>
</protein>
<sequence>MKTLGITLIIATSICGDKYQNICKKTVPSVQDPHCGLGTKCHFNGLNKFVIAFESCRRKELGIQGFLKVVRGLCPKGDKPPCPGLSKAPKKTQIWG</sequence>
<dbReference type="OrthoDB" id="10417599at2759"/>
<organism evidence="1 2">
    <name type="scientific">Drosophila ananassae</name>
    <name type="common">Fruit fly</name>
    <dbReference type="NCBI Taxonomy" id="7217"/>
    <lineage>
        <taxon>Eukaryota</taxon>
        <taxon>Metazoa</taxon>
        <taxon>Ecdysozoa</taxon>
        <taxon>Arthropoda</taxon>
        <taxon>Hexapoda</taxon>
        <taxon>Insecta</taxon>
        <taxon>Pterygota</taxon>
        <taxon>Neoptera</taxon>
        <taxon>Endopterygota</taxon>
        <taxon>Diptera</taxon>
        <taxon>Brachycera</taxon>
        <taxon>Muscomorpha</taxon>
        <taxon>Ephydroidea</taxon>
        <taxon>Drosophilidae</taxon>
        <taxon>Drosophila</taxon>
        <taxon>Sophophora</taxon>
    </lineage>
</organism>
<reference evidence="1 2" key="1">
    <citation type="journal article" date="2007" name="Nature">
        <title>Evolution of genes and genomes on the Drosophila phylogeny.</title>
        <authorList>
            <consortium name="Drosophila 12 Genomes Consortium"/>
            <person name="Clark A.G."/>
            <person name="Eisen M.B."/>
            <person name="Smith D.R."/>
            <person name="Bergman C.M."/>
            <person name="Oliver B."/>
            <person name="Markow T.A."/>
            <person name="Kaufman T.C."/>
            <person name="Kellis M."/>
            <person name="Gelbart W."/>
            <person name="Iyer V.N."/>
            <person name="Pollard D.A."/>
            <person name="Sackton T.B."/>
            <person name="Larracuente A.M."/>
            <person name="Singh N.D."/>
            <person name="Abad J.P."/>
            <person name="Abt D.N."/>
            <person name="Adryan B."/>
            <person name="Aguade M."/>
            <person name="Akashi H."/>
            <person name="Anderson W.W."/>
            <person name="Aquadro C.F."/>
            <person name="Ardell D.H."/>
            <person name="Arguello R."/>
            <person name="Artieri C.G."/>
            <person name="Barbash D.A."/>
            <person name="Barker D."/>
            <person name="Barsanti P."/>
            <person name="Batterham P."/>
            <person name="Batzoglou S."/>
            <person name="Begun D."/>
            <person name="Bhutkar A."/>
            <person name="Blanco E."/>
            <person name="Bosak S.A."/>
            <person name="Bradley R.K."/>
            <person name="Brand A.D."/>
            <person name="Brent M.R."/>
            <person name="Brooks A.N."/>
            <person name="Brown R.H."/>
            <person name="Butlin R.K."/>
            <person name="Caggese C."/>
            <person name="Calvi B.R."/>
            <person name="Bernardo de Carvalho A."/>
            <person name="Caspi A."/>
            <person name="Castrezana S."/>
            <person name="Celniker S.E."/>
            <person name="Chang J.L."/>
            <person name="Chapple C."/>
            <person name="Chatterji S."/>
            <person name="Chinwalla A."/>
            <person name="Civetta A."/>
            <person name="Clifton S.W."/>
            <person name="Comeron J.M."/>
            <person name="Costello J.C."/>
            <person name="Coyne J.A."/>
            <person name="Daub J."/>
            <person name="David R.G."/>
            <person name="Delcher A.L."/>
            <person name="Delehaunty K."/>
            <person name="Do C.B."/>
            <person name="Ebling H."/>
            <person name="Edwards K."/>
            <person name="Eickbush T."/>
            <person name="Evans J.D."/>
            <person name="Filipski A."/>
            <person name="Findeiss S."/>
            <person name="Freyhult E."/>
            <person name="Fulton L."/>
            <person name="Fulton R."/>
            <person name="Garcia A.C."/>
            <person name="Gardiner A."/>
            <person name="Garfield D.A."/>
            <person name="Garvin B.E."/>
            <person name="Gibson G."/>
            <person name="Gilbert D."/>
            <person name="Gnerre S."/>
            <person name="Godfrey J."/>
            <person name="Good R."/>
            <person name="Gotea V."/>
            <person name="Gravely B."/>
            <person name="Greenberg A.J."/>
            <person name="Griffiths-Jones S."/>
            <person name="Gross S."/>
            <person name="Guigo R."/>
            <person name="Gustafson E.A."/>
            <person name="Haerty W."/>
            <person name="Hahn M.W."/>
            <person name="Halligan D.L."/>
            <person name="Halpern A.L."/>
            <person name="Halter G.M."/>
            <person name="Han M.V."/>
            <person name="Heger A."/>
            <person name="Hillier L."/>
            <person name="Hinrichs A.S."/>
            <person name="Holmes I."/>
            <person name="Hoskins R.A."/>
            <person name="Hubisz M.J."/>
            <person name="Hultmark D."/>
            <person name="Huntley M.A."/>
            <person name="Jaffe D.B."/>
            <person name="Jagadeeshan S."/>
            <person name="Jeck W.R."/>
            <person name="Johnson J."/>
            <person name="Jones C.D."/>
            <person name="Jordan W.C."/>
            <person name="Karpen G.H."/>
            <person name="Kataoka E."/>
            <person name="Keightley P.D."/>
            <person name="Kheradpour P."/>
            <person name="Kirkness E.F."/>
            <person name="Koerich L.B."/>
            <person name="Kristiansen K."/>
            <person name="Kudrna D."/>
            <person name="Kulathinal R.J."/>
            <person name="Kumar S."/>
            <person name="Kwok R."/>
            <person name="Lander E."/>
            <person name="Langley C.H."/>
            <person name="Lapoint R."/>
            <person name="Lazzaro B.P."/>
            <person name="Lee S.J."/>
            <person name="Levesque L."/>
            <person name="Li R."/>
            <person name="Lin C.F."/>
            <person name="Lin M.F."/>
            <person name="Lindblad-Toh K."/>
            <person name="Llopart A."/>
            <person name="Long M."/>
            <person name="Low L."/>
            <person name="Lozovsky E."/>
            <person name="Lu J."/>
            <person name="Luo M."/>
            <person name="Machado C.A."/>
            <person name="Makalowski W."/>
            <person name="Marzo M."/>
            <person name="Matsuda M."/>
            <person name="Matzkin L."/>
            <person name="McAllister B."/>
            <person name="McBride C.S."/>
            <person name="McKernan B."/>
            <person name="McKernan K."/>
            <person name="Mendez-Lago M."/>
            <person name="Minx P."/>
            <person name="Mollenhauer M.U."/>
            <person name="Montooth K."/>
            <person name="Mount S.M."/>
            <person name="Mu X."/>
            <person name="Myers E."/>
            <person name="Negre B."/>
            <person name="Newfeld S."/>
            <person name="Nielsen R."/>
            <person name="Noor M.A."/>
            <person name="O'Grady P."/>
            <person name="Pachter L."/>
            <person name="Papaceit M."/>
            <person name="Parisi M.J."/>
            <person name="Parisi M."/>
            <person name="Parts L."/>
            <person name="Pedersen J.S."/>
            <person name="Pesole G."/>
            <person name="Phillippy A.M."/>
            <person name="Ponting C.P."/>
            <person name="Pop M."/>
            <person name="Porcelli D."/>
            <person name="Powell J.R."/>
            <person name="Prohaska S."/>
            <person name="Pruitt K."/>
            <person name="Puig M."/>
            <person name="Quesneville H."/>
            <person name="Ram K.R."/>
            <person name="Rand D."/>
            <person name="Rasmussen M.D."/>
            <person name="Reed L.K."/>
            <person name="Reenan R."/>
            <person name="Reily A."/>
            <person name="Remington K.A."/>
            <person name="Rieger T.T."/>
            <person name="Ritchie M.G."/>
            <person name="Robin C."/>
            <person name="Rogers Y.H."/>
            <person name="Rohde C."/>
            <person name="Rozas J."/>
            <person name="Rubenfield M.J."/>
            <person name="Ruiz A."/>
            <person name="Russo S."/>
            <person name="Salzberg S.L."/>
            <person name="Sanchez-Gracia A."/>
            <person name="Saranga D.J."/>
            <person name="Sato H."/>
            <person name="Schaeffer S.W."/>
            <person name="Schatz M.C."/>
            <person name="Schlenke T."/>
            <person name="Schwartz R."/>
            <person name="Segarra C."/>
            <person name="Singh R.S."/>
            <person name="Sirot L."/>
            <person name="Sirota M."/>
            <person name="Sisneros N.B."/>
            <person name="Smith C.D."/>
            <person name="Smith T.F."/>
            <person name="Spieth J."/>
            <person name="Stage D.E."/>
            <person name="Stark A."/>
            <person name="Stephan W."/>
            <person name="Strausberg R.L."/>
            <person name="Strempel S."/>
            <person name="Sturgill D."/>
            <person name="Sutton G."/>
            <person name="Sutton G.G."/>
            <person name="Tao W."/>
            <person name="Teichmann S."/>
            <person name="Tobari Y.N."/>
            <person name="Tomimura Y."/>
            <person name="Tsolas J.M."/>
            <person name="Valente V.L."/>
            <person name="Venter E."/>
            <person name="Venter J.C."/>
            <person name="Vicario S."/>
            <person name="Vieira F.G."/>
            <person name="Vilella A.J."/>
            <person name="Villasante A."/>
            <person name="Walenz B."/>
            <person name="Wang J."/>
            <person name="Wasserman M."/>
            <person name="Watts T."/>
            <person name="Wilson D."/>
            <person name="Wilson R.K."/>
            <person name="Wing R.A."/>
            <person name="Wolfner M.F."/>
            <person name="Wong A."/>
            <person name="Wong G.K."/>
            <person name="Wu C.I."/>
            <person name="Wu G."/>
            <person name="Yamamoto D."/>
            <person name="Yang H.P."/>
            <person name="Yang S.P."/>
            <person name="Yorke J.A."/>
            <person name="Yoshida K."/>
            <person name="Zdobnov E."/>
            <person name="Zhang P."/>
            <person name="Zhang Y."/>
            <person name="Zimin A.V."/>
            <person name="Baldwin J."/>
            <person name="Abdouelleil A."/>
            <person name="Abdulkadir J."/>
            <person name="Abebe A."/>
            <person name="Abera B."/>
            <person name="Abreu J."/>
            <person name="Acer S.C."/>
            <person name="Aftuck L."/>
            <person name="Alexander A."/>
            <person name="An P."/>
            <person name="Anderson E."/>
            <person name="Anderson S."/>
            <person name="Arachi H."/>
            <person name="Azer M."/>
            <person name="Bachantsang P."/>
            <person name="Barry A."/>
            <person name="Bayul T."/>
            <person name="Berlin A."/>
            <person name="Bessette D."/>
            <person name="Bloom T."/>
            <person name="Blye J."/>
            <person name="Boguslavskiy L."/>
            <person name="Bonnet C."/>
            <person name="Boukhgalter B."/>
            <person name="Bourzgui I."/>
            <person name="Brown A."/>
            <person name="Cahill P."/>
            <person name="Channer S."/>
            <person name="Cheshatsang Y."/>
            <person name="Chuda L."/>
            <person name="Citroen M."/>
            <person name="Collymore A."/>
            <person name="Cooke P."/>
            <person name="Costello M."/>
            <person name="D'Aco K."/>
            <person name="Daza R."/>
            <person name="De Haan G."/>
            <person name="DeGray S."/>
            <person name="DeMaso C."/>
            <person name="Dhargay N."/>
            <person name="Dooley K."/>
            <person name="Dooley E."/>
            <person name="Doricent M."/>
            <person name="Dorje P."/>
            <person name="Dorjee K."/>
            <person name="Dupes A."/>
            <person name="Elong R."/>
            <person name="Falk J."/>
            <person name="Farina A."/>
            <person name="Faro S."/>
            <person name="Ferguson D."/>
            <person name="Fisher S."/>
            <person name="Foley C.D."/>
            <person name="Franke A."/>
            <person name="Friedrich D."/>
            <person name="Gadbois L."/>
            <person name="Gearin G."/>
            <person name="Gearin C.R."/>
            <person name="Giannoukos G."/>
            <person name="Goode T."/>
            <person name="Graham J."/>
            <person name="Grandbois E."/>
            <person name="Grewal S."/>
            <person name="Gyaltsen K."/>
            <person name="Hafez N."/>
            <person name="Hagos B."/>
            <person name="Hall J."/>
            <person name="Henson C."/>
            <person name="Hollinger A."/>
            <person name="Honan T."/>
            <person name="Huard M.D."/>
            <person name="Hughes L."/>
            <person name="Hurhula B."/>
            <person name="Husby M.E."/>
            <person name="Kamat A."/>
            <person name="Kanga B."/>
            <person name="Kashin S."/>
            <person name="Khazanovich D."/>
            <person name="Kisner P."/>
            <person name="Lance K."/>
            <person name="Lara M."/>
            <person name="Lee W."/>
            <person name="Lennon N."/>
            <person name="Letendre F."/>
            <person name="LeVine R."/>
            <person name="Lipovsky A."/>
            <person name="Liu X."/>
            <person name="Liu J."/>
            <person name="Liu S."/>
            <person name="Lokyitsang T."/>
            <person name="Lokyitsang Y."/>
            <person name="Lubonja R."/>
            <person name="Lui A."/>
            <person name="MacDonald P."/>
            <person name="Magnisalis V."/>
            <person name="Maru K."/>
            <person name="Matthews C."/>
            <person name="McCusker W."/>
            <person name="McDonough S."/>
            <person name="Mehta T."/>
            <person name="Meldrim J."/>
            <person name="Meneus L."/>
            <person name="Mihai O."/>
            <person name="Mihalev A."/>
            <person name="Mihova T."/>
            <person name="Mittelman R."/>
            <person name="Mlenga V."/>
            <person name="Montmayeur A."/>
            <person name="Mulrain L."/>
            <person name="Navidi A."/>
            <person name="Naylor J."/>
            <person name="Negash T."/>
            <person name="Nguyen T."/>
            <person name="Nguyen N."/>
            <person name="Nicol R."/>
            <person name="Norbu C."/>
            <person name="Norbu N."/>
            <person name="Novod N."/>
            <person name="O'Neill B."/>
            <person name="Osman S."/>
            <person name="Markiewicz E."/>
            <person name="Oyono O.L."/>
            <person name="Patti C."/>
            <person name="Phunkhang P."/>
            <person name="Pierre F."/>
            <person name="Priest M."/>
            <person name="Raghuraman S."/>
            <person name="Rege F."/>
            <person name="Reyes R."/>
            <person name="Rise C."/>
            <person name="Rogov P."/>
            <person name="Ross K."/>
            <person name="Ryan E."/>
            <person name="Settipalli S."/>
            <person name="Shea T."/>
            <person name="Sherpa N."/>
            <person name="Shi L."/>
            <person name="Shih D."/>
            <person name="Sparrow T."/>
            <person name="Spaulding J."/>
            <person name="Stalker J."/>
            <person name="Stange-Thomann N."/>
            <person name="Stavropoulos S."/>
            <person name="Stone C."/>
            <person name="Strader C."/>
            <person name="Tesfaye S."/>
            <person name="Thomson T."/>
            <person name="Thoulutsang Y."/>
            <person name="Thoulutsang D."/>
            <person name="Topham K."/>
            <person name="Topping I."/>
            <person name="Tsamla T."/>
            <person name="Vassiliev H."/>
            <person name="Vo A."/>
            <person name="Wangchuk T."/>
            <person name="Wangdi T."/>
            <person name="Weiand M."/>
            <person name="Wilkinson J."/>
            <person name="Wilson A."/>
            <person name="Yadav S."/>
            <person name="Young G."/>
            <person name="Yu Q."/>
            <person name="Zembek L."/>
            <person name="Zhong D."/>
            <person name="Zimmer A."/>
            <person name="Zwirko Z."/>
            <person name="Jaffe D.B."/>
            <person name="Alvarez P."/>
            <person name="Brockman W."/>
            <person name="Butler J."/>
            <person name="Chin C."/>
            <person name="Gnerre S."/>
            <person name="Grabherr M."/>
            <person name="Kleber M."/>
            <person name="Mauceli E."/>
            <person name="MacCallum I."/>
        </authorList>
    </citation>
    <scope>NUCLEOTIDE SEQUENCE [LARGE SCALE GENOMIC DNA]</scope>
    <source>
        <strain evidence="2">Tucson 14024-0371.13</strain>
    </source>
</reference>
<accession>A0A0N8P0Q5</accession>
<evidence type="ECO:0008006" key="3">
    <source>
        <dbReference type="Google" id="ProtNLM"/>
    </source>
</evidence>